<dbReference type="Proteomes" id="UP000262004">
    <property type="component" value="Chromosome"/>
</dbReference>
<feature type="transmembrane region" description="Helical" evidence="1">
    <location>
        <begin position="16"/>
        <end position="35"/>
    </location>
</feature>
<dbReference type="EMBL" id="AP018558">
    <property type="protein sequence ID" value="BBD76900.1"/>
    <property type="molecule type" value="Genomic_DNA"/>
</dbReference>
<name>A0A2Z6DWR7_HYDTE</name>
<dbReference type="RefSeq" id="WP_119334701.1">
    <property type="nucleotide sequence ID" value="NZ_AP018558.1"/>
</dbReference>
<sequence>MSRPDTKGTPWYKQRWPWLLMAPPLVAVIAGFYTLKLAIQSWDGLVSDDYYKEGLAIQQRIDRTAKAAELGLAAWVQWNDGRLTLWFDPARLKIDPPHLITVRFVHPTQSGKDQQLNLVLDQGRYWAPLALPTMGRWHVIIEDESRQWRLSGTIVVPTEREELIQPIVPKE</sequence>
<dbReference type="InterPro" id="IPR008620">
    <property type="entry name" value="FixH"/>
</dbReference>
<accession>A0A2Z6DWR7</accession>
<dbReference type="Pfam" id="PF05751">
    <property type="entry name" value="FixH"/>
    <property type="match status" value="1"/>
</dbReference>
<keyword evidence="3" id="KW-1185">Reference proteome</keyword>
<evidence type="ECO:0000256" key="1">
    <source>
        <dbReference type="SAM" id="Phobius"/>
    </source>
</evidence>
<gene>
    <name evidence="2" type="primary">ccoH</name>
    <name evidence="2" type="ORF">HPTL_0632</name>
</gene>
<evidence type="ECO:0000313" key="2">
    <source>
        <dbReference type="EMBL" id="BBD76900.1"/>
    </source>
</evidence>
<keyword evidence="1" id="KW-0812">Transmembrane</keyword>
<organism evidence="2 3">
    <name type="scientific">Hydrogenophilus thermoluteolus</name>
    <name type="common">Pseudomonas hydrogenothermophila</name>
    <dbReference type="NCBI Taxonomy" id="297"/>
    <lineage>
        <taxon>Bacteria</taxon>
        <taxon>Pseudomonadati</taxon>
        <taxon>Pseudomonadota</taxon>
        <taxon>Hydrogenophilia</taxon>
        <taxon>Hydrogenophilales</taxon>
        <taxon>Hydrogenophilaceae</taxon>
        <taxon>Hydrogenophilus</taxon>
    </lineage>
</organism>
<evidence type="ECO:0000313" key="3">
    <source>
        <dbReference type="Proteomes" id="UP000262004"/>
    </source>
</evidence>
<dbReference type="KEGG" id="htl:HPTL_0632"/>
<dbReference type="AlphaFoldDB" id="A0A2Z6DWR7"/>
<proteinExistence type="predicted"/>
<keyword evidence="1" id="KW-1133">Transmembrane helix</keyword>
<protein>
    <submittedName>
        <fullName evidence="2">Cytochrome oxidase assembly protein</fullName>
    </submittedName>
</protein>
<dbReference type="OrthoDB" id="5295180at2"/>
<reference evidence="2 3" key="1">
    <citation type="submission" date="2018-04" db="EMBL/GenBank/DDBJ databases">
        <title>Complete genome sequence of Hydrogenophilus thermoluteolus TH-1.</title>
        <authorList>
            <person name="Arai H."/>
        </authorList>
    </citation>
    <scope>NUCLEOTIDE SEQUENCE [LARGE SCALE GENOMIC DNA]</scope>
    <source>
        <strain evidence="2 3">TH-1</strain>
    </source>
</reference>
<keyword evidence="1" id="KW-0472">Membrane</keyword>